<proteinExistence type="predicted"/>
<dbReference type="Proteomes" id="UP000014760">
    <property type="component" value="Unassembled WGS sequence"/>
</dbReference>
<dbReference type="EnsemblMetazoa" id="CapteT212987">
    <property type="protein sequence ID" value="CapteP212987"/>
    <property type="gene ID" value="CapteG212987"/>
</dbReference>
<evidence type="ECO:0000313" key="2">
    <source>
        <dbReference type="EnsemblMetazoa" id="CapteP212987"/>
    </source>
</evidence>
<sequence>MVQREADNALNRELATIELAVNLVEEAMTNQQAVFGCTVPVFNLRQVFRFENPTPTQLDNYQPELELELALVSPAMKLGILVMKALKRSDRPDHVQTSQSTIKDSIVKNQAIMPGIVNDHGGHAHQLPDRETNMVCSGWATYYSTNPLWFHDVAHDVALDTALDVPQASRPALDQIALGCQVRVLSPSRQAGCCTAFDSVSFFCWLCSLRQENQPARTPLPARAPAMLVSSSLPRHVPAPTQARGRCPFAHMRSRSFYCQLWLGLLVDVRMANYCYSGYWDELELKPLTPDARVYLSIGFHPSLADSHSVAVGEVGVPTSHFQGNALGGPGIAEAGCCPLQGV</sequence>
<dbReference type="AlphaFoldDB" id="R7TTP1"/>
<keyword evidence="3" id="KW-1185">Reference proteome</keyword>
<dbReference type="EMBL" id="AMQN01012106">
    <property type="status" value="NOT_ANNOTATED_CDS"/>
    <property type="molecule type" value="Genomic_DNA"/>
</dbReference>
<protein>
    <submittedName>
        <fullName evidence="1 2">Uncharacterized protein</fullName>
    </submittedName>
</protein>
<evidence type="ECO:0000313" key="3">
    <source>
        <dbReference type="Proteomes" id="UP000014760"/>
    </source>
</evidence>
<evidence type="ECO:0000313" key="1">
    <source>
        <dbReference type="EMBL" id="ELT94806.1"/>
    </source>
</evidence>
<gene>
    <name evidence="1" type="ORF">CAPTEDRAFT_212987</name>
</gene>
<dbReference type="HOGENOM" id="CLU_809516_0_0_1"/>
<reference evidence="2" key="3">
    <citation type="submission" date="2015-06" db="UniProtKB">
        <authorList>
            <consortium name="EnsemblMetazoa"/>
        </authorList>
    </citation>
    <scope>IDENTIFICATION</scope>
</reference>
<organism evidence="1">
    <name type="scientific">Capitella teleta</name>
    <name type="common">Polychaete worm</name>
    <dbReference type="NCBI Taxonomy" id="283909"/>
    <lineage>
        <taxon>Eukaryota</taxon>
        <taxon>Metazoa</taxon>
        <taxon>Spiralia</taxon>
        <taxon>Lophotrochozoa</taxon>
        <taxon>Annelida</taxon>
        <taxon>Polychaeta</taxon>
        <taxon>Sedentaria</taxon>
        <taxon>Scolecida</taxon>
        <taxon>Capitellidae</taxon>
        <taxon>Capitella</taxon>
    </lineage>
</organism>
<name>R7TTP1_CAPTE</name>
<reference evidence="3" key="1">
    <citation type="submission" date="2012-12" db="EMBL/GenBank/DDBJ databases">
        <authorList>
            <person name="Hellsten U."/>
            <person name="Grimwood J."/>
            <person name="Chapman J.A."/>
            <person name="Shapiro H."/>
            <person name="Aerts A."/>
            <person name="Otillar R.P."/>
            <person name="Terry A.Y."/>
            <person name="Boore J.L."/>
            <person name="Simakov O."/>
            <person name="Marletaz F."/>
            <person name="Cho S.-J."/>
            <person name="Edsinger-Gonzales E."/>
            <person name="Havlak P."/>
            <person name="Kuo D.-H."/>
            <person name="Larsson T."/>
            <person name="Lv J."/>
            <person name="Arendt D."/>
            <person name="Savage R."/>
            <person name="Osoegawa K."/>
            <person name="de Jong P."/>
            <person name="Lindberg D.R."/>
            <person name="Seaver E.C."/>
            <person name="Weisblat D.A."/>
            <person name="Putnam N.H."/>
            <person name="Grigoriev I.V."/>
            <person name="Rokhsar D.S."/>
        </authorList>
    </citation>
    <scope>NUCLEOTIDE SEQUENCE</scope>
    <source>
        <strain evidence="3">I ESC-2004</strain>
    </source>
</reference>
<accession>R7TTP1</accession>
<dbReference type="EMBL" id="KB309301">
    <property type="protein sequence ID" value="ELT94806.1"/>
    <property type="molecule type" value="Genomic_DNA"/>
</dbReference>
<reference evidence="1 3" key="2">
    <citation type="journal article" date="2013" name="Nature">
        <title>Insights into bilaterian evolution from three spiralian genomes.</title>
        <authorList>
            <person name="Simakov O."/>
            <person name="Marletaz F."/>
            <person name="Cho S.J."/>
            <person name="Edsinger-Gonzales E."/>
            <person name="Havlak P."/>
            <person name="Hellsten U."/>
            <person name="Kuo D.H."/>
            <person name="Larsson T."/>
            <person name="Lv J."/>
            <person name="Arendt D."/>
            <person name="Savage R."/>
            <person name="Osoegawa K."/>
            <person name="de Jong P."/>
            <person name="Grimwood J."/>
            <person name="Chapman J.A."/>
            <person name="Shapiro H."/>
            <person name="Aerts A."/>
            <person name="Otillar R.P."/>
            <person name="Terry A.Y."/>
            <person name="Boore J.L."/>
            <person name="Grigoriev I.V."/>
            <person name="Lindberg D.R."/>
            <person name="Seaver E.C."/>
            <person name="Weisblat D.A."/>
            <person name="Putnam N.H."/>
            <person name="Rokhsar D.S."/>
        </authorList>
    </citation>
    <scope>NUCLEOTIDE SEQUENCE</scope>
    <source>
        <strain evidence="1 3">I ESC-2004</strain>
    </source>
</reference>